<proteinExistence type="inferred from homology"/>
<dbReference type="PANTHER" id="PTHR14527">
    <property type="entry name" value="PROTEIN MIS12 HOMOLOG"/>
    <property type="match status" value="1"/>
</dbReference>
<keyword evidence="3" id="KW-0158">Chromosome</keyword>
<keyword evidence="11" id="KW-1185">Reference proteome</keyword>
<name>A0A068TQA1_COFCA</name>
<comment type="similarity">
    <text evidence="2">Belongs to the mis12 family.</text>
</comment>
<sequence length="244" mass="27643">MEGSESEAIFESLNLNPQLFINEVLNCVDDLVDEAFTFFNQQASAVLKTDGTDRSDDLTKGVASIRNIIQSSLDKRLSMWEKYCIRHCFVVPEGFSLPKANGSSNDTSMDLDTVDDSELDKQLDSLRDKLILVGKESAQLNSEIQSLERQSDLINSSAASIHEALQLYEKHSMDDMLKELIKYSSEFHAKVDKLRSSRFEDIEHGRAERIHMLNGDISKVNRRFGLFNAKIEELQELLDDMNTG</sequence>
<evidence type="ECO:0000256" key="9">
    <source>
        <dbReference type="ARBA" id="ARBA00023328"/>
    </source>
</evidence>
<dbReference type="GO" id="GO:0000070">
    <property type="term" value="P:mitotic sister chromatid segregation"/>
    <property type="evidence" value="ECO:0007669"/>
    <property type="project" value="TreeGrafter"/>
</dbReference>
<dbReference type="STRING" id="49390.A0A068TQA1"/>
<accession>A0A068TQA1</accession>
<evidence type="ECO:0000313" key="11">
    <source>
        <dbReference type="Proteomes" id="UP000295252"/>
    </source>
</evidence>
<dbReference type="AlphaFoldDB" id="A0A068TQA1"/>
<dbReference type="OrthoDB" id="1884855at2759"/>
<keyword evidence="4" id="KW-0132">Cell division</keyword>
<dbReference type="GO" id="GO:0000444">
    <property type="term" value="C:MIS12/MIND type complex"/>
    <property type="evidence" value="ECO:0007669"/>
    <property type="project" value="TreeGrafter"/>
</dbReference>
<dbReference type="FunCoup" id="A0A068TQA1">
    <property type="interactions" value="502"/>
</dbReference>
<dbReference type="Pfam" id="PF05859">
    <property type="entry name" value="Mis12"/>
    <property type="match status" value="1"/>
</dbReference>
<evidence type="ECO:0000256" key="5">
    <source>
        <dbReference type="ARBA" id="ARBA00022776"/>
    </source>
</evidence>
<dbReference type="GO" id="GO:0051382">
    <property type="term" value="P:kinetochore assembly"/>
    <property type="evidence" value="ECO:0007669"/>
    <property type="project" value="TreeGrafter"/>
</dbReference>
<keyword evidence="9" id="KW-0137">Centromere</keyword>
<keyword evidence="6" id="KW-0995">Kinetochore</keyword>
<protein>
    <recommendedName>
        <fullName evidence="12">Protein MIS12 homolog</fullName>
    </recommendedName>
</protein>
<keyword evidence="7" id="KW-0175">Coiled coil</keyword>
<dbReference type="PANTHER" id="PTHR14527:SF2">
    <property type="entry name" value="PROTEIN MIS12 HOMOLOG"/>
    <property type="match status" value="1"/>
</dbReference>
<evidence type="ECO:0000256" key="1">
    <source>
        <dbReference type="ARBA" id="ARBA00004629"/>
    </source>
</evidence>
<dbReference type="GO" id="GO:0051301">
    <property type="term" value="P:cell division"/>
    <property type="evidence" value="ECO:0007669"/>
    <property type="project" value="UniProtKB-KW"/>
</dbReference>
<dbReference type="InParanoid" id="A0A068TQA1"/>
<dbReference type="InterPro" id="IPR008685">
    <property type="entry name" value="Centromere_Mis12"/>
</dbReference>
<evidence type="ECO:0008006" key="12">
    <source>
        <dbReference type="Google" id="ProtNLM"/>
    </source>
</evidence>
<comment type="subcellular location">
    <subcellularLocation>
        <location evidence="1">Chromosome</location>
        <location evidence="1">Centromere</location>
        <location evidence="1">Kinetochore</location>
    </subcellularLocation>
</comment>
<evidence type="ECO:0000313" key="10">
    <source>
        <dbReference type="EMBL" id="CDO98505.1"/>
    </source>
</evidence>
<dbReference type="Proteomes" id="UP000295252">
    <property type="component" value="Chromosome VI"/>
</dbReference>
<dbReference type="OMA" id="QNAICDP"/>
<keyword evidence="8" id="KW-0131">Cell cycle</keyword>
<dbReference type="PhylomeDB" id="A0A068TQA1"/>
<evidence type="ECO:0000256" key="3">
    <source>
        <dbReference type="ARBA" id="ARBA00022454"/>
    </source>
</evidence>
<dbReference type="Gramene" id="CDO98505">
    <property type="protein sequence ID" value="CDO98505"/>
    <property type="gene ID" value="GSCOC_T00022624001"/>
</dbReference>
<evidence type="ECO:0000256" key="6">
    <source>
        <dbReference type="ARBA" id="ARBA00022838"/>
    </source>
</evidence>
<dbReference type="GO" id="GO:0005634">
    <property type="term" value="C:nucleus"/>
    <property type="evidence" value="ECO:0007669"/>
    <property type="project" value="EnsemblPlants"/>
</dbReference>
<keyword evidence="5" id="KW-0498">Mitosis</keyword>
<organism evidence="10 11">
    <name type="scientific">Coffea canephora</name>
    <name type="common">Robusta coffee</name>
    <dbReference type="NCBI Taxonomy" id="49390"/>
    <lineage>
        <taxon>Eukaryota</taxon>
        <taxon>Viridiplantae</taxon>
        <taxon>Streptophyta</taxon>
        <taxon>Embryophyta</taxon>
        <taxon>Tracheophyta</taxon>
        <taxon>Spermatophyta</taxon>
        <taxon>Magnoliopsida</taxon>
        <taxon>eudicotyledons</taxon>
        <taxon>Gunneridae</taxon>
        <taxon>Pentapetalae</taxon>
        <taxon>asterids</taxon>
        <taxon>lamiids</taxon>
        <taxon>Gentianales</taxon>
        <taxon>Rubiaceae</taxon>
        <taxon>Ixoroideae</taxon>
        <taxon>Gardenieae complex</taxon>
        <taxon>Bertiereae - Coffeeae clade</taxon>
        <taxon>Coffeeae</taxon>
        <taxon>Coffea</taxon>
    </lineage>
</organism>
<evidence type="ECO:0000256" key="7">
    <source>
        <dbReference type="ARBA" id="ARBA00023054"/>
    </source>
</evidence>
<gene>
    <name evidence="10" type="ORF">GSCOC_T00022624001</name>
</gene>
<evidence type="ECO:0000256" key="2">
    <source>
        <dbReference type="ARBA" id="ARBA00008643"/>
    </source>
</evidence>
<evidence type="ECO:0000256" key="8">
    <source>
        <dbReference type="ARBA" id="ARBA00023306"/>
    </source>
</evidence>
<dbReference type="EMBL" id="HG739086">
    <property type="protein sequence ID" value="CDO98505.1"/>
    <property type="molecule type" value="Genomic_DNA"/>
</dbReference>
<reference evidence="11" key="1">
    <citation type="journal article" date="2014" name="Science">
        <title>The coffee genome provides insight into the convergent evolution of caffeine biosynthesis.</title>
        <authorList>
            <person name="Denoeud F."/>
            <person name="Carretero-Paulet L."/>
            <person name="Dereeper A."/>
            <person name="Droc G."/>
            <person name="Guyot R."/>
            <person name="Pietrella M."/>
            <person name="Zheng C."/>
            <person name="Alberti A."/>
            <person name="Anthony F."/>
            <person name="Aprea G."/>
            <person name="Aury J.M."/>
            <person name="Bento P."/>
            <person name="Bernard M."/>
            <person name="Bocs S."/>
            <person name="Campa C."/>
            <person name="Cenci A."/>
            <person name="Combes M.C."/>
            <person name="Crouzillat D."/>
            <person name="Da Silva C."/>
            <person name="Daddiego L."/>
            <person name="De Bellis F."/>
            <person name="Dussert S."/>
            <person name="Garsmeur O."/>
            <person name="Gayraud T."/>
            <person name="Guignon V."/>
            <person name="Jahn K."/>
            <person name="Jamilloux V."/>
            <person name="Joet T."/>
            <person name="Labadie K."/>
            <person name="Lan T."/>
            <person name="Leclercq J."/>
            <person name="Lepelley M."/>
            <person name="Leroy T."/>
            <person name="Li L.T."/>
            <person name="Librado P."/>
            <person name="Lopez L."/>
            <person name="Munoz A."/>
            <person name="Noel B."/>
            <person name="Pallavicini A."/>
            <person name="Perrotta G."/>
            <person name="Poncet V."/>
            <person name="Pot D."/>
            <person name="Priyono X."/>
            <person name="Rigoreau M."/>
            <person name="Rouard M."/>
            <person name="Rozas J."/>
            <person name="Tranchant-Dubreuil C."/>
            <person name="VanBuren R."/>
            <person name="Zhang Q."/>
            <person name="Andrade A.C."/>
            <person name="Argout X."/>
            <person name="Bertrand B."/>
            <person name="de Kochko A."/>
            <person name="Graziosi G."/>
            <person name="Henry R.J."/>
            <person name="Jayarama X."/>
            <person name="Ming R."/>
            <person name="Nagai C."/>
            <person name="Rounsley S."/>
            <person name="Sankoff D."/>
            <person name="Giuliano G."/>
            <person name="Albert V.A."/>
            <person name="Wincker P."/>
            <person name="Lashermes P."/>
        </authorList>
    </citation>
    <scope>NUCLEOTIDE SEQUENCE [LARGE SCALE GENOMIC DNA]</scope>
    <source>
        <strain evidence="11">cv. DH200-94</strain>
    </source>
</reference>
<evidence type="ECO:0000256" key="4">
    <source>
        <dbReference type="ARBA" id="ARBA00022618"/>
    </source>
</evidence>